<evidence type="ECO:0000313" key="2">
    <source>
        <dbReference type="EMBL" id="MDP9806290.1"/>
    </source>
</evidence>
<reference evidence="2 3" key="1">
    <citation type="submission" date="2023-07" db="EMBL/GenBank/DDBJ databases">
        <title>Sequencing the genomes of 1000 actinobacteria strains.</title>
        <authorList>
            <person name="Klenk H.-P."/>
        </authorList>
    </citation>
    <scope>NUCLEOTIDE SEQUENCE [LARGE SCALE GENOMIC DNA]</scope>
    <source>
        <strain evidence="2 3">DSM 17163</strain>
    </source>
</reference>
<sequence length="40" mass="4675">MLNEIEQSTSERRMKMTGIIRIIGLILIIVVLVWLLSMIF</sequence>
<evidence type="ECO:0000256" key="1">
    <source>
        <dbReference type="SAM" id="Phobius"/>
    </source>
</evidence>
<accession>A0ABT9NG01</accession>
<dbReference type="RefSeq" id="WP_307682522.1">
    <property type="nucleotide sequence ID" value="NZ_JAUSQX010000001.1"/>
</dbReference>
<dbReference type="Proteomes" id="UP001243212">
    <property type="component" value="Unassembled WGS sequence"/>
</dbReference>
<proteinExistence type="predicted"/>
<keyword evidence="1" id="KW-0812">Transmembrane</keyword>
<dbReference type="EMBL" id="JAUSQX010000001">
    <property type="protein sequence ID" value="MDP9806290.1"/>
    <property type="molecule type" value="Genomic_DNA"/>
</dbReference>
<evidence type="ECO:0000313" key="3">
    <source>
        <dbReference type="Proteomes" id="UP001243212"/>
    </source>
</evidence>
<keyword evidence="1" id="KW-0472">Membrane</keyword>
<feature type="transmembrane region" description="Helical" evidence="1">
    <location>
        <begin position="20"/>
        <end position="39"/>
    </location>
</feature>
<name>A0ABT9NG01_9ACTO</name>
<gene>
    <name evidence="2" type="ORF">J2S70_000872</name>
</gene>
<organism evidence="2 3">
    <name type="scientific">Trueperella bonasi</name>
    <dbReference type="NCBI Taxonomy" id="312286"/>
    <lineage>
        <taxon>Bacteria</taxon>
        <taxon>Bacillati</taxon>
        <taxon>Actinomycetota</taxon>
        <taxon>Actinomycetes</taxon>
        <taxon>Actinomycetales</taxon>
        <taxon>Actinomycetaceae</taxon>
        <taxon>Trueperella</taxon>
    </lineage>
</organism>
<protein>
    <submittedName>
        <fullName evidence="2">Uncharacterized protein</fullName>
    </submittedName>
</protein>
<keyword evidence="3" id="KW-1185">Reference proteome</keyword>
<keyword evidence="1" id="KW-1133">Transmembrane helix</keyword>
<comment type="caution">
    <text evidence="2">The sequence shown here is derived from an EMBL/GenBank/DDBJ whole genome shotgun (WGS) entry which is preliminary data.</text>
</comment>